<evidence type="ECO:0000313" key="3">
    <source>
        <dbReference type="EMBL" id="EIE24896.1"/>
    </source>
</evidence>
<comment type="caution">
    <text evidence="3">The sequence shown here is derived from an EMBL/GenBank/DDBJ whole genome shotgun (WGS) entry which is preliminary data.</text>
</comment>
<dbReference type="Proteomes" id="UP000007264">
    <property type="component" value="Unassembled WGS sequence"/>
</dbReference>
<dbReference type="GeneID" id="17042897"/>
<organism evidence="3 4">
    <name type="scientific">Coccomyxa subellipsoidea (strain C-169)</name>
    <name type="common">Green microalga</name>
    <dbReference type="NCBI Taxonomy" id="574566"/>
    <lineage>
        <taxon>Eukaryota</taxon>
        <taxon>Viridiplantae</taxon>
        <taxon>Chlorophyta</taxon>
        <taxon>core chlorophytes</taxon>
        <taxon>Trebouxiophyceae</taxon>
        <taxon>Trebouxiophyceae incertae sedis</taxon>
        <taxon>Coccomyxaceae</taxon>
        <taxon>Coccomyxa</taxon>
        <taxon>Coccomyxa subellipsoidea</taxon>
    </lineage>
</organism>
<dbReference type="AlphaFoldDB" id="I0Z2M7"/>
<accession>I0Z2M7</accession>
<keyword evidence="2" id="KW-0812">Transmembrane</keyword>
<dbReference type="RefSeq" id="XP_005649440.1">
    <property type="nucleotide sequence ID" value="XM_005649383.1"/>
</dbReference>
<evidence type="ECO:0000313" key="4">
    <source>
        <dbReference type="Proteomes" id="UP000007264"/>
    </source>
</evidence>
<evidence type="ECO:0000256" key="1">
    <source>
        <dbReference type="SAM" id="MobiDB-lite"/>
    </source>
</evidence>
<feature type="transmembrane region" description="Helical" evidence="2">
    <location>
        <begin position="132"/>
        <end position="157"/>
    </location>
</feature>
<feature type="compositionally biased region" description="Polar residues" evidence="1">
    <location>
        <begin position="178"/>
        <end position="190"/>
    </location>
</feature>
<evidence type="ECO:0000256" key="2">
    <source>
        <dbReference type="SAM" id="Phobius"/>
    </source>
</evidence>
<gene>
    <name evidence="3" type="ORF">COCSUDRAFT_62305</name>
</gene>
<keyword evidence="2" id="KW-1133">Transmembrane helix</keyword>
<dbReference type="EMBL" id="AGSI01000005">
    <property type="protein sequence ID" value="EIE24896.1"/>
    <property type="molecule type" value="Genomic_DNA"/>
</dbReference>
<keyword evidence="4" id="KW-1185">Reference proteome</keyword>
<protein>
    <submittedName>
        <fullName evidence="3">Uncharacterized protein</fullName>
    </submittedName>
</protein>
<reference evidence="3 4" key="1">
    <citation type="journal article" date="2012" name="Genome Biol.">
        <title>The genome of the polar eukaryotic microalga coccomyxa subellipsoidea reveals traits of cold adaptation.</title>
        <authorList>
            <person name="Blanc G."/>
            <person name="Agarkova I."/>
            <person name="Grimwood J."/>
            <person name="Kuo A."/>
            <person name="Brueggeman A."/>
            <person name="Dunigan D."/>
            <person name="Gurnon J."/>
            <person name="Ladunga I."/>
            <person name="Lindquist E."/>
            <person name="Lucas S."/>
            <person name="Pangilinan J."/>
            <person name="Proschold T."/>
            <person name="Salamov A."/>
            <person name="Schmutz J."/>
            <person name="Weeks D."/>
            <person name="Yamada T."/>
            <person name="Claverie J.M."/>
            <person name="Grigoriev I."/>
            <person name="Van Etten J."/>
            <person name="Lomsadze A."/>
            <person name="Borodovsky M."/>
        </authorList>
    </citation>
    <scope>NUCLEOTIDE SEQUENCE [LARGE SCALE GENOMIC DNA]</scope>
    <source>
        <strain evidence="3 4">C-169</strain>
    </source>
</reference>
<proteinExistence type="predicted"/>
<dbReference type="KEGG" id="csl:COCSUDRAFT_62305"/>
<keyword evidence="2" id="KW-0472">Membrane</keyword>
<name>I0Z2M7_COCSC</name>
<sequence>MVGPSGEENPAAASQLSNTLASFTGLRLLMPAISTLYALNEVMLLSMSVHLLGSVGVRFDSMDFDKLDKKLSLPQVPETAPPARQHYTVSQAALVVQPDGQANQLALCYASEAAKAVTAVNPDKEPSMAVTVALVGAWIVLSCTGIWPWGIMCVVAVKKHLRRRRSRRQQEEERRSQNTADISESCATSQNERRSMQPKATVAQTQPSSRLSRWLRKLRGSRPQPRQKPAELPTEAQRWLQEAAQPCAPRRAWRGAEEISKGRSEAQRWLDEAGFPPLPAAAAARQPVASKCAAGEICAAAAQPLCCEADRWLGEIGEGLLPEQGVYPVAVVKELCRKSFCGQTSPCLVGGRAGSKQRRFFGMLWR</sequence>
<feature type="region of interest" description="Disordered" evidence="1">
    <location>
        <begin position="163"/>
        <end position="213"/>
    </location>
</feature>